<proteinExistence type="predicted"/>
<feature type="transmembrane region" description="Helical" evidence="1">
    <location>
        <begin position="46"/>
        <end position="64"/>
    </location>
</feature>
<keyword evidence="4" id="KW-1185">Reference proteome</keyword>
<evidence type="ECO:0000313" key="2">
    <source>
        <dbReference type="EMBL" id="ATJ91664.1"/>
    </source>
</evidence>
<dbReference type="AlphaFoldDB" id="A0A094ZRG7"/>
<dbReference type="RefSeq" id="WP_035378669.1">
    <property type="nucleotide sequence ID" value="NZ_CP022699.1"/>
</dbReference>
<dbReference type="STRING" id="104102.AtDm6_1015"/>
<dbReference type="PATRIC" id="fig|104102.7.peg.1009"/>
<protein>
    <submittedName>
        <fullName evidence="3">Uncharacterized protein</fullName>
    </submittedName>
</protein>
<dbReference type="Proteomes" id="UP000220394">
    <property type="component" value="Chromosome"/>
</dbReference>
<keyword evidence="1" id="KW-1133">Transmembrane helix</keyword>
<dbReference type="EMBL" id="CP022699">
    <property type="protein sequence ID" value="ATJ91664.1"/>
    <property type="molecule type" value="Genomic_DNA"/>
</dbReference>
<reference evidence="3 4" key="1">
    <citation type="submission" date="2014-06" db="EMBL/GenBank/DDBJ databases">
        <title>Functional and comparative genomic analyses of the Drosophila gut microbiota identify candidate symbiosis factors.</title>
        <authorList>
            <person name="Newell P.D."/>
            <person name="Chaston J.M."/>
            <person name="Douglas A.E."/>
        </authorList>
    </citation>
    <scope>NUCLEOTIDE SEQUENCE [LARGE SCALE GENOMIC DNA]</scope>
    <source>
        <strain evidence="3 4">DmCS_006</strain>
    </source>
</reference>
<name>A0A094ZRG7_9PROT</name>
<keyword evidence="1" id="KW-0472">Membrane</keyword>
<gene>
    <name evidence="3" type="ORF">AtDm6_1015</name>
    <name evidence="2" type="ORF">CIW82_14150</name>
</gene>
<feature type="transmembrane region" description="Helical" evidence="1">
    <location>
        <begin position="76"/>
        <end position="96"/>
    </location>
</feature>
<dbReference type="EMBL" id="JOKM01000029">
    <property type="protein sequence ID" value="KGB24766.1"/>
    <property type="molecule type" value="Genomic_DNA"/>
</dbReference>
<accession>A0A094ZRG7</accession>
<organism evidence="3 4">
    <name type="scientific">Acetobacter tropicalis</name>
    <dbReference type="NCBI Taxonomy" id="104102"/>
    <lineage>
        <taxon>Bacteria</taxon>
        <taxon>Pseudomonadati</taxon>
        <taxon>Pseudomonadota</taxon>
        <taxon>Alphaproteobacteria</taxon>
        <taxon>Acetobacterales</taxon>
        <taxon>Acetobacteraceae</taxon>
        <taxon>Acetobacter</taxon>
    </lineage>
</organism>
<evidence type="ECO:0000256" key="1">
    <source>
        <dbReference type="SAM" id="Phobius"/>
    </source>
</evidence>
<feature type="transmembrane region" description="Helical" evidence="1">
    <location>
        <begin position="108"/>
        <end position="127"/>
    </location>
</feature>
<dbReference type="GeneID" id="89478716"/>
<evidence type="ECO:0000313" key="5">
    <source>
        <dbReference type="Proteomes" id="UP000220394"/>
    </source>
</evidence>
<evidence type="ECO:0000313" key="4">
    <source>
        <dbReference type="Proteomes" id="UP000029448"/>
    </source>
</evidence>
<sequence>MIVIGFISWVLGIGLLCWVFFSLVSIVVPTMAGLIVFFWTYRMGAGLAAVLPAIIAGSLVLWLFRVALTTARRPEIRLAVVLAFCFPASVAGYFATTGLAEIGISSPLMRIILGVLGAAVVGAASFARLAPDADLVTGTFPSRRN</sequence>
<reference evidence="2 5" key="2">
    <citation type="submission" date="2017-08" db="EMBL/GenBank/DDBJ databases">
        <title>Complete Genome Sequence of Acetobacter tropicalis Oregon-R-modENCODE STRAIN BDGP1, an acetic acid bacterium isolated from Drosophila melanogaster gut.</title>
        <authorList>
            <person name="Wan K.H."/>
            <person name="Yu C."/>
            <person name="Park S."/>
            <person name="Hammonds A.S."/>
            <person name="Booth B.W."/>
            <person name="Celniker S.E."/>
        </authorList>
    </citation>
    <scope>NUCLEOTIDE SEQUENCE [LARGE SCALE GENOMIC DNA]</scope>
    <source>
        <strain evidence="2 5">BDGP1</strain>
    </source>
</reference>
<dbReference type="KEGG" id="ato:CIW82_14150"/>
<evidence type="ECO:0000313" key="3">
    <source>
        <dbReference type="EMBL" id="KGB24766.1"/>
    </source>
</evidence>
<dbReference type="Proteomes" id="UP000029448">
    <property type="component" value="Unassembled WGS sequence"/>
</dbReference>
<keyword evidence="1" id="KW-0812">Transmembrane</keyword>
<feature type="transmembrane region" description="Helical" evidence="1">
    <location>
        <begin position="6"/>
        <end position="39"/>
    </location>
</feature>